<evidence type="ECO:0000259" key="4">
    <source>
        <dbReference type="PROSITE" id="PS51015"/>
    </source>
</evidence>
<dbReference type="SMART" id="SM00466">
    <property type="entry name" value="SRA"/>
    <property type="match status" value="1"/>
</dbReference>
<dbReference type="GO" id="GO:0005634">
    <property type="term" value="C:nucleus"/>
    <property type="evidence" value="ECO:0007669"/>
    <property type="project" value="UniProtKB-SubCell"/>
</dbReference>
<dbReference type="AlphaFoldDB" id="A0A6A6JKZ6"/>
<organism evidence="5 6">
    <name type="scientific">Westerdykella ornata</name>
    <dbReference type="NCBI Taxonomy" id="318751"/>
    <lineage>
        <taxon>Eukaryota</taxon>
        <taxon>Fungi</taxon>
        <taxon>Dikarya</taxon>
        <taxon>Ascomycota</taxon>
        <taxon>Pezizomycotina</taxon>
        <taxon>Dothideomycetes</taxon>
        <taxon>Pleosporomycetidae</taxon>
        <taxon>Pleosporales</taxon>
        <taxon>Sporormiaceae</taxon>
        <taxon>Westerdykella</taxon>
    </lineage>
</organism>
<evidence type="ECO:0000313" key="5">
    <source>
        <dbReference type="EMBL" id="KAF2276934.1"/>
    </source>
</evidence>
<proteinExistence type="predicted"/>
<feature type="compositionally biased region" description="Basic residues" evidence="3">
    <location>
        <begin position="160"/>
        <end position="171"/>
    </location>
</feature>
<dbReference type="GO" id="GO:0044027">
    <property type="term" value="P:negative regulation of gene expression via chromosomal CpG island methylation"/>
    <property type="evidence" value="ECO:0007669"/>
    <property type="project" value="TreeGrafter"/>
</dbReference>
<accession>A0A6A6JKZ6</accession>
<reference evidence="5" key="1">
    <citation type="journal article" date="2020" name="Stud. Mycol.">
        <title>101 Dothideomycetes genomes: a test case for predicting lifestyles and emergence of pathogens.</title>
        <authorList>
            <person name="Haridas S."/>
            <person name="Albert R."/>
            <person name="Binder M."/>
            <person name="Bloem J."/>
            <person name="Labutti K."/>
            <person name="Salamov A."/>
            <person name="Andreopoulos B."/>
            <person name="Baker S."/>
            <person name="Barry K."/>
            <person name="Bills G."/>
            <person name="Bluhm B."/>
            <person name="Cannon C."/>
            <person name="Castanera R."/>
            <person name="Culley D."/>
            <person name="Daum C."/>
            <person name="Ezra D."/>
            <person name="Gonzalez J."/>
            <person name="Henrissat B."/>
            <person name="Kuo A."/>
            <person name="Liang C."/>
            <person name="Lipzen A."/>
            <person name="Lutzoni F."/>
            <person name="Magnuson J."/>
            <person name="Mondo S."/>
            <person name="Nolan M."/>
            <person name="Ohm R."/>
            <person name="Pangilinan J."/>
            <person name="Park H.-J."/>
            <person name="Ramirez L."/>
            <person name="Alfaro M."/>
            <person name="Sun H."/>
            <person name="Tritt A."/>
            <person name="Yoshinaga Y."/>
            <person name="Zwiers L.-H."/>
            <person name="Turgeon B."/>
            <person name="Goodwin S."/>
            <person name="Spatafora J."/>
            <person name="Crous P."/>
            <person name="Grigoriev I."/>
        </authorList>
    </citation>
    <scope>NUCLEOTIDE SEQUENCE</scope>
    <source>
        <strain evidence="5">CBS 379.55</strain>
    </source>
</reference>
<dbReference type="GO" id="GO:0061630">
    <property type="term" value="F:ubiquitin protein ligase activity"/>
    <property type="evidence" value="ECO:0007669"/>
    <property type="project" value="TreeGrafter"/>
</dbReference>
<evidence type="ECO:0000256" key="3">
    <source>
        <dbReference type="SAM" id="MobiDB-lite"/>
    </source>
</evidence>
<sequence length="660" mass="72847">MAQNRRTIGIPRLALSEELQAQIRKAEQVGGITHAEYTRRWNERQAEGARVAQMLTVEQVRRLQQRPSTTASAAVAASSSSSSSSSSSFTPTRTSYATAVRISTDEVPAKLRKLWVLPAQSRADMQRAQQMAELTPEEHNRQMAEKQKKTADLWTAHLARQGKQKANGRKKSAAEREEGEVDGAPVQMPDEDLHVRRSQTEEGEIRETQRKKISPRTTVVGSSREGQRDGLFVSQAVGGSTSNAPSTSRPRPTPTIAAPVAPVASSSTTTTTTASTSPTATTPTRNTLTSPTATPTAVVKEWWKTINPKSRRMIETAKDPAKRQLHATLGSFKDCISRCEALIQQSATASSSTSRGSNPTIQWQATLDKEFNELRNHIHKAEFLPGIDEYVLARAHMLDNGLTRIFSPTNRTADSFPLDIREDAKQLYVRWSEKNFSIELLRGIIPSLTKDANRSADKIDAKFKRKYGRNANFYGQGDLVLGQWWPTQLCTVRDGAHGSAQGGIFGEKGKGAYSVIVAGGSGYEDKDEGDVVLYCGTEAKDGATAPTENTTRLIESCDLPKGRPNVDRQPVRLIRSANLPSGNPYRPERGYRYDGLYEVVGYERLKHEGAVYRFKLVRCPGQGPIRCEGLGKRPTRWEVEAYDKEVAERGFGLSEAMNAR</sequence>
<dbReference type="OrthoDB" id="2270193at2759"/>
<dbReference type="Gene3D" id="2.30.280.10">
    <property type="entry name" value="SRA-YDG"/>
    <property type="match status" value="1"/>
</dbReference>
<dbReference type="InterPro" id="IPR003105">
    <property type="entry name" value="SRA_YDG"/>
</dbReference>
<keyword evidence="6" id="KW-1185">Reference proteome</keyword>
<dbReference type="SUPFAM" id="SSF88697">
    <property type="entry name" value="PUA domain-like"/>
    <property type="match status" value="1"/>
</dbReference>
<evidence type="ECO:0000256" key="2">
    <source>
        <dbReference type="PROSITE-ProRule" id="PRU00358"/>
    </source>
</evidence>
<keyword evidence="1 2" id="KW-0539">Nucleus</keyword>
<comment type="subcellular location">
    <subcellularLocation>
        <location evidence="2">Nucleus</location>
    </subcellularLocation>
</comment>
<dbReference type="PROSITE" id="PS51015">
    <property type="entry name" value="YDG"/>
    <property type="match status" value="1"/>
</dbReference>
<dbReference type="InterPro" id="IPR045134">
    <property type="entry name" value="UHRF1/2-like"/>
</dbReference>
<dbReference type="GO" id="GO:0016567">
    <property type="term" value="P:protein ubiquitination"/>
    <property type="evidence" value="ECO:0007669"/>
    <property type="project" value="TreeGrafter"/>
</dbReference>
<dbReference type="Pfam" id="PF02182">
    <property type="entry name" value="SAD_SRA"/>
    <property type="match status" value="1"/>
</dbReference>
<evidence type="ECO:0000313" key="6">
    <source>
        <dbReference type="Proteomes" id="UP000800097"/>
    </source>
</evidence>
<gene>
    <name evidence="5" type="ORF">EI97DRAFT_441713</name>
</gene>
<dbReference type="PANTHER" id="PTHR14140:SF27">
    <property type="entry name" value="OS04G0289800 PROTEIN"/>
    <property type="match status" value="1"/>
</dbReference>
<feature type="compositionally biased region" description="Basic and acidic residues" evidence="3">
    <location>
        <begin position="191"/>
        <end position="210"/>
    </location>
</feature>
<name>A0A6A6JKZ6_WESOR</name>
<feature type="region of interest" description="Disordered" evidence="3">
    <location>
        <begin position="159"/>
        <end position="293"/>
    </location>
</feature>
<feature type="region of interest" description="Disordered" evidence="3">
    <location>
        <begin position="63"/>
        <end position="93"/>
    </location>
</feature>
<feature type="domain" description="YDG" evidence="4">
    <location>
        <begin position="474"/>
        <end position="618"/>
    </location>
</feature>
<dbReference type="PANTHER" id="PTHR14140">
    <property type="entry name" value="E3 UBIQUITIN-PROTEIN LIGASE UHRF-RELATED"/>
    <property type="match status" value="1"/>
</dbReference>
<feature type="compositionally biased region" description="Low complexity" evidence="3">
    <location>
        <begin position="68"/>
        <end position="93"/>
    </location>
</feature>
<dbReference type="InterPro" id="IPR036987">
    <property type="entry name" value="SRA-YDG_sf"/>
</dbReference>
<dbReference type="GeneID" id="54552888"/>
<evidence type="ECO:0000256" key="1">
    <source>
        <dbReference type="ARBA" id="ARBA00023242"/>
    </source>
</evidence>
<dbReference type="RefSeq" id="XP_033654473.1">
    <property type="nucleotide sequence ID" value="XM_033799713.1"/>
</dbReference>
<protein>
    <recommendedName>
        <fullName evidence="4">YDG domain-containing protein</fullName>
    </recommendedName>
</protein>
<dbReference type="Proteomes" id="UP000800097">
    <property type="component" value="Unassembled WGS sequence"/>
</dbReference>
<dbReference type="EMBL" id="ML986491">
    <property type="protein sequence ID" value="KAF2276934.1"/>
    <property type="molecule type" value="Genomic_DNA"/>
</dbReference>
<dbReference type="InterPro" id="IPR015947">
    <property type="entry name" value="PUA-like_sf"/>
</dbReference>
<feature type="compositionally biased region" description="Low complexity" evidence="3">
    <location>
        <begin position="240"/>
        <end position="293"/>
    </location>
</feature>